<comment type="subcellular location">
    <subcellularLocation>
        <location evidence="1">Membrane</location>
    </subcellularLocation>
</comment>
<name>A0AAE0G5J4_9CHLO</name>
<keyword evidence="11" id="KW-1185">Reference proteome</keyword>
<keyword evidence="2" id="KW-0812">Transmembrane</keyword>
<feature type="domain" description="EGF-like" evidence="9">
    <location>
        <begin position="477"/>
        <end position="520"/>
    </location>
</feature>
<dbReference type="PANTHER" id="PTHR46730:SF1">
    <property type="entry name" value="PLAT DOMAIN-CONTAINING PROTEIN"/>
    <property type="match status" value="1"/>
</dbReference>
<dbReference type="SMART" id="SM00179">
    <property type="entry name" value="EGF_CA"/>
    <property type="match status" value="8"/>
</dbReference>
<evidence type="ECO:0000256" key="2">
    <source>
        <dbReference type="ARBA" id="ARBA00022692"/>
    </source>
</evidence>
<feature type="region of interest" description="Disordered" evidence="7">
    <location>
        <begin position="3837"/>
        <end position="3886"/>
    </location>
</feature>
<protein>
    <recommendedName>
        <fullName evidence="12">PKD/REJ-like domain-containing protein</fullName>
    </recommendedName>
</protein>
<feature type="region of interest" description="Disordered" evidence="7">
    <location>
        <begin position="3456"/>
        <end position="3551"/>
    </location>
</feature>
<proteinExistence type="predicted"/>
<feature type="compositionally biased region" description="Low complexity" evidence="7">
    <location>
        <begin position="45"/>
        <end position="57"/>
    </location>
</feature>
<evidence type="ECO:0000256" key="7">
    <source>
        <dbReference type="SAM" id="MobiDB-lite"/>
    </source>
</evidence>
<evidence type="ECO:0000256" key="6">
    <source>
        <dbReference type="ARBA" id="ARBA00023157"/>
    </source>
</evidence>
<feature type="domain" description="EGF-like calcium-binding" evidence="8">
    <location>
        <begin position="474"/>
        <end position="520"/>
    </location>
</feature>
<evidence type="ECO:0000256" key="3">
    <source>
        <dbReference type="ARBA" id="ARBA00022737"/>
    </source>
</evidence>
<feature type="region of interest" description="Disordered" evidence="7">
    <location>
        <begin position="36"/>
        <end position="95"/>
    </location>
</feature>
<keyword evidence="3" id="KW-0677">Repeat</keyword>
<dbReference type="GO" id="GO:0005261">
    <property type="term" value="F:monoatomic cation channel activity"/>
    <property type="evidence" value="ECO:0007669"/>
    <property type="project" value="TreeGrafter"/>
</dbReference>
<dbReference type="SMART" id="SM00181">
    <property type="entry name" value="EGF"/>
    <property type="match status" value="12"/>
</dbReference>
<dbReference type="InterPro" id="IPR000742">
    <property type="entry name" value="EGF"/>
</dbReference>
<dbReference type="GO" id="GO:0005509">
    <property type="term" value="F:calcium ion binding"/>
    <property type="evidence" value="ECO:0007669"/>
    <property type="project" value="InterPro"/>
</dbReference>
<dbReference type="PANTHER" id="PTHR46730">
    <property type="entry name" value="POLYCYSTIN-1"/>
    <property type="match status" value="1"/>
</dbReference>
<feature type="domain" description="EGF-like" evidence="9">
    <location>
        <begin position="1167"/>
        <end position="1212"/>
    </location>
</feature>
<dbReference type="InterPro" id="IPR002859">
    <property type="entry name" value="PKD/REJ-like"/>
</dbReference>
<feature type="domain" description="EGF-like" evidence="9">
    <location>
        <begin position="579"/>
        <end position="624"/>
    </location>
</feature>
<reference evidence="10 11" key="1">
    <citation type="journal article" date="2015" name="Genome Biol. Evol.">
        <title>Comparative Genomics of a Bacterivorous Green Alga Reveals Evolutionary Causalities and Consequences of Phago-Mixotrophic Mode of Nutrition.</title>
        <authorList>
            <person name="Burns J.A."/>
            <person name="Paasch A."/>
            <person name="Narechania A."/>
            <person name="Kim E."/>
        </authorList>
    </citation>
    <scope>NUCLEOTIDE SEQUENCE [LARGE SCALE GENOMIC DNA]</scope>
    <source>
        <strain evidence="10 11">PLY_AMNH</strain>
    </source>
</reference>
<feature type="domain" description="EGF-like calcium-binding" evidence="8">
    <location>
        <begin position="580"/>
        <end position="624"/>
    </location>
</feature>
<evidence type="ECO:0000313" key="11">
    <source>
        <dbReference type="Proteomes" id="UP001190700"/>
    </source>
</evidence>
<keyword evidence="5" id="KW-0472">Membrane</keyword>
<evidence type="ECO:0000256" key="1">
    <source>
        <dbReference type="ARBA" id="ARBA00004370"/>
    </source>
</evidence>
<evidence type="ECO:0000259" key="8">
    <source>
        <dbReference type="SMART" id="SM00179"/>
    </source>
</evidence>
<keyword evidence="4" id="KW-1133">Transmembrane helix</keyword>
<feature type="domain" description="EGF-like" evidence="9">
    <location>
        <begin position="971"/>
        <end position="1016"/>
    </location>
</feature>
<dbReference type="GO" id="GO:0005886">
    <property type="term" value="C:plasma membrane"/>
    <property type="evidence" value="ECO:0007669"/>
    <property type="project" value="TreeGrafter"/>
</dbReference>
<evidence type="ECO:0008006" key="12">
    <source>
        <dbReference type="Google" id="ProtNLM"/>
    </source>
</evidence>
<feature type="compositionally biased region" description="Polar residues" evidence="7">
    <location>
        <begin position="3840"/>
        <end position="3849"/>
    </location>
</feature>
<sequence>MGWSRGEVLRASRIALRQVSYPPIASEPRISEAHCTVTQRPPPAITATSPSSATSLHAPPPPPPRPPLPLHLHPHPPPPPPPPPSLFHRSVTAPRHRSGRHHLRHAPMNIDDGVGWLFFTGSANTTCFEFTAPNTLTRLDASTVNGPVTLSWHFEGAFRDVSFCGFEVGSYLITGEVQLLNSPYTNLVNGTVNSTMTFTSLDISAFDDPDYALNFRSEFKGRMCAAAETTLGVTDLMVDILEIMQGSVSVTSQTLFPGFTTSSASEFTATLEASAASIFVGSLLDGLSPVATDVSTADMYLALSNAALSENLYITAINDGSAVVGIQVLWYQRHIDADADPPSFVWAMYDQPEVFFQSHEVLSSGTITCGNLRSTTGNAPGYPLPPPCPAPCLPECFPGVPCVQASAGEEAKFQCAACPEGFAGDGVSCADVDECAADNGGCNDLTTCTNTYGSRECGPCPAGTIGTGDTDCNDMDECQKDNGGCDFLVRCINMIGSAQCGECPAGYTGDGNLATGPGCEDVDECASSAVEGGGPCWTHLNDPDLAAPCFNTVGGLQCGVCPPGYHGDGAVLCRPIALSCNSTGEGGAAESPCDPLATCDDSSGQAVCGECPEGFAGSGASQCRDEDGCASSPCFLASMCTDVAAPGTGHVCAECPEGYVGDGRSCHVDVCQDASQCSPLVSCRVLGSGMATCGACPDGFRGDGDGAEGCVAEDQCASNNGGCHYLTACYDGVVASYEAALEDTASLFAGNTEVLTSRYVKVHVLRLEAAVSADLAEGAGGGPGQHLLVEYEFRNLDPKTFDVGFVQSVRGAVARAFSLDMENATIASATREKPYPAVAVTLGVPMPAANPTCSPCPDGYQGSGVTGCRLMSSACDVDNGGCWTTNGAEFATCVVNAEGVAECGPCPSGYQGDGSQGCVDVDGCLPASESPCYIGVPCLDVPAPGVGFTCGRCPAGMIGDGVGPQGCFENPCFFQNGGCDPMVECRVALSAEGSYTHECGLCPEGLEAQAGGSVCVDLDGCADVGVCFTGVECTDVPAPGSGASCSECPEGFVGDGVMCADVDQCGEEIGGCMARACKNMRTTSELPAGRLCAACPNATRWSSSAAECLPATSCADNNGGCWVGAGALSGMKAECTAGKGSAVVSECGECPVGTVGAGDSECVEHDLCLDSPCFPGTQCVDIPAPREGFECWYEGVQGRCPEGYKGDGVECEQCLLRVQIIESTVVNGKEHRSGWDRSKRTLLYGDLIGLDSPGCTNLQGTKFAWSVAGSDGSVLPLDSETNKADTLRLTIYKHQLTVGVSYTVALWAWMVGNPRVTSRSNLQNRRRLFAETAALSTSTLSFYVESLPIVIVISGGDTAAGSGNTITLNATLSYDPDGEEGPITFRWACDRDDQAGPCLYPNGTKLSTKLVGPALVFALEGGSQSYINYTFTVWASKGARESVERTSLRIMQGATPVPSLTTVLGKVNPTEKFSTRAEVHSAYPQTVTMDWQIATDDPEAAVALDNTTLLTTADQVDLVLRPHVLHAGATYTLTLAVRDKIGPAAASMRLRVNAPPTRGGVVVHPTDAMALVTSVEVAAPGWYDEDLPLMYKFSYRVVGKRPQQGIPADGLTPLTSEFVPLGSPYSMAVEMSECGEPDHGFAVEMWVSVLDSIGATASAATNMTVAPLSREFDRSLLIDKAADLLQNGDMDRAMRYVQGISIAMNEDPGSVSIESAAEMLAAAEQMREAMMDLTVQMQHMVAPSTSSVEALASTGGSVVSEPSQVNTVTLASGLGLFADLVDWTLSSATEAVITDHAAGSTCTSLGDLSLATESNHIANERARELSMLPTHEALSAVRRRAAAAAAGSAAAATASAASAQLAVAPAEECRAAAAAIGFVAEQAAAEAEAARMAASNAAVAAEAFAIVVRSEHGGNATSAALASQAAREAAQAGVEALALARAADAVIKRVTEEPALLLPPPPAPIAAPEATVTAQYRLAPSLQVDAADPTFQASIAESIGARIHSLPPQISVHWVQAQGGWVQVAATAPMATLEAARQSALNLSHSQEVFSGNILASAHTSVETEGVHVLPRASLMDSAAALVVRYRFEPSVLSMEDALTEALLAAVELEIATAVGATSSYQVATTQISSVAGARVVLAVRVASLTQGEALRHAETLSQPSVAVFVASEGSEIAQYHPALDSLEVALKAREEPKVVVEAAYRFAGRLTLSNASWTLQRSVAESVAAAVAWLDAEDVRAHWAELVAVDGREVVEIHVKVDLAHAHDASAVARQLLDATAVFSGSLPPVAAYLPADDTLIGTTFLWSGTGAGATNATLRGAILLQVVYRFSQELDVGTATGILFGKQVAQGVTSAVGGSSGVWGEVSVSAVELSAAGTVEVCVSVSTSVNSSDDPGGYLPTLTSLSDGASVFEGTMGVSEYTPVGVATRIVLPTGGLQSTALLPSASSLAQGKPYIQATARYRFGAELSMADAVGEEFLHGLVECVASASELPMNMTAVMSVTVGQDARVVVMVAARTEDLTDPEALVRMTLALSDVPKVMSQDSRLRRHVRYAQSLGVAAWLEGAQPAVGVDHQLQVHYNLGLGRWEFDDAALEASRASVEAAARVNSPFATVRVLALTTDDAQAVSVGFVVEVDSQRTRMDLLLSALSDSQAVFALSEVVPSDVTTIKVGTAEHVADFPQTPPASVNVTYAFGPELTVSHVDPIFLESMVRVVASAAAVPITSVATSSLRLASDNTVALSVRVAVNTLDAAVVCASMLSNGTAVFGAHTASGRLFASVTMTGASVVIAATPEDRSMRDTGVTVSAVYRFGASLAVTALDELFFKRVQESVYLATEADVAAIQHVWVDAALRVSVRVQADAMDAAAAAACSRILQDAHTVFSAQEEVSRHAPLAVEVTTTPYGVHAPPPLPPAPPSPDADEVTRQEELGRIAVAAAESSMRATETATWLATEAAGAAGMANFSSQALADLEARAVNGTRNSTAPSPGASLERRQRAVAVTTEALETMHSVGTSLLLGVVPGERHQDCGTSTLSMRVQRDRSDLSSSPLYDPIRAPAGTSAAGALFPPSLGAALAAAVGPVGTNTTALEALVVDTRLVTTITEAHLPGGNGTETSAAAGGGITSLSILTPDDVEINVVNLNDAVEVLVALAPEFAQGHTVGELAAQGTPWNGTAVCTFWNVSLQMYDTAGCWAMPNPAPAEAELLWRNGAEEYGDDLDGAFAKSWFIGNASLMTGCLETFEGVVEGYNGTDAGYRKYVDSVKRVVGGACVLAQVNNPHGCWWEWTRQRFMGPGCVVAPAVTCRCSHLTDFQAQSQEELEELRPPELRKVSARDMAAISAEDVLASKALLATTLSIIAAACYVAVVMSWKDLQERMQFQATLGQCLGTGRYSCKRVGRMWIWGILEEARDAEQSTIQSRAERRLMRALRKEQLVTMLDEANVAYPKAARHRSRRRGIMLQPLEGEEDPPETLAEQGVKRRHSEPAAFRQSRDRDSTTRRQRAQSAFTDSDFIPDSQVVEDPEATQQTADGALLGARPSSAKSSNDRTGSPLHVARPNERHLAFVGTSGIGIKVVALEEALCPETSRREKASVLVGCTGPSGPPLPELALDVTACASDAPAKVAELLTQAALRRGSRPVRPCSFPALSPQSSTALAAGEELWGDSAAQPALIEPQWRSEELRWTAAWANLCGDNKTLVMAAESESAFCGAEEEMLFLSWAGVQSLLQHSGEAQNNHSSFTNSTKITAQQLQDKILWEDKKLTEKSRLSLPMLMTDCHSRPEKPEMQASQAVISVPMHPEQNTSHREAGNSEIDTCPEAHASNWAPPPTMRRTLRNLGMKVDGGASSQGAQTPRNWVRGGPGGGGLARAASMQTSSSSSSSGPVVECTEGRPRNRWQSLIERFAGRGGGQRSALDMHMPSMGSLHVRPHDWSHPTVDGPQAVSEGLVNSPSGRELRAKSRRSLRLRAPTCPRSNELPGMLPGGASKQIESLQSSIVQISGSAQLQRARRPTRARTMYVRKLQQGDSNIQQPTGQGALEEARLQWETSVEEDTRKVAQFASRSGLLHAPAAGREEKGSSGIDRLLSKLSSIDPAHCDPRPACRTADNKSCLTPLWVEGFVARS</sequence>
<feature type="compositionally biased region" description="Pro residues" evidence="7">
    <location>
        <begin position="58"/>
        <end position="85"/>
    </location>
</feature>
<feature type="domain" description="EGF-like calcium-binding" evidence="8">
    <location>
        <begin position="521"/>
        <end position="574"/>
    </location>
</feature>
<feature type="domain" description="EGF-like calcium-binding" evidence="8">
    <location>
        <begin position="1164"/>
        <end position="1212"/>
    </location>
</feature>
<feature type="domain" description="EGF-like calcium-binding" evidence="8">
    <location>
        <begin position="431"/>
        <end position="473"/>
    </location>
</feature>
<evidence type="ECO:0000256" key="4">
    <source>
        <dbReference type="ARBA" id="ARBA00022989"/>
    </source>
</evidence>
<keyword evidence="6" id="KW-1015">Disulfide bond</keyword>
<feature type="domain" description="EGF-like" evidence="9">
    <location>
        <begin position="387"/>
        <end position="430"/>
    </location>
</feature>
<feature type="domain" description="EGF-like" evidence="9">
    <location>
        <begin position="867"/>
        <end position="919"/>
    </location>
</feature>
<evidence type="ECO:0000256" key="5">
    <source>
        <dbReference type="ARBA" id="ARBA00023136"/>
    </source>
</evidence>
<feature type="domain" description="EGF-like" evidence="9">
    <location>
        <begin position="923"/>
        <end position="968"/>
    </location>
</feature>
<dbReference type="Pfam" id="PF02010">
    <property type="entry name" value="REJ"/>
    <property type="match status" value="1"/>
</dbReference>
<feature type="domain" description="EGF-like calcium-binding" evidence="8">
    <location>
        <begin position="1017"/>
        <end position="1060"/>
    </location>
</feature>
<feature type="domain" description="EGF-like calcium-binding" evidence="8">
    <location>
        <begin position="625"/>
        <end position="667"/>
    </location>
</feature>
<feature type="domain" description="EGF-like" evidence="9">
    <location>
        <begin position="1020"/>
        <end position="1060"/>
    </location>
</feature>
<accession>A0AAE0G5J4</accession>
<dbReference type="InterPro" id="IPR013783">
    <property type="entry name" value="Ig-like_fold"/>
</dbReference>
<evidence type="ECO:0000259" key="9">
    <source>
        <dbReference type="SMART" id="SM00181"/>
    </source>
</evidence>
<feature type="domain" description="EGF-like" evidence="9">
    <location>
        <begin position="434"/>
        <end position="473"/>
    </location>
</feature>
<dbReference type="InterPro" id="IPR001881">
    <property type="entry name" value="EGF-like_Ca-bd_dom"/>
</dbReference>
<dbReference type="Gene3D" id="2.60.40.10">
    <property type="entry name" value="Immunoglobulins"/>
    <property type="match status" value="1"/>
</dbReference>
<dbReference type="CDD" id="cd00054">
    <property type="entry name" value="EGF_CA"/>
    <property type="match status" value="3"/>
</dbReference>
<dbReference type="Gene3D" id="2.10.25.10">
    <property type="entry name" value="Laminin"/>
    <property type="match status" value="7"/>
</dbReference>
<evidence type="ECO:0000313" key="10">
    <source>
        <dbReference type="EMBL" id="KAK3271989.1"/>
    </source>
</evidence>
<dbReference type="Proteomes" id="UP001190700">
    <property type="component" value="Unassembled WGS sequence"/>
</dbReference>
<dbReference type="EMBL" id="LGRX02009227">
    <property type="protein sequence ID" value="KAK3271989.1"/>
    <property type="molecule type" value="Genomic_DNA"/>
</dbReference>
<feature type="domain" description="EGF-like" evidence="9">
    <location>
        <begin position="628"/>
        <end position="667"/>
    </location>
</feature>
<feature type="domain" description="EGF-like" evidence="9">
    <location>
        <begin position="670"/>
        <end position="711"/>
    </location>
</feature>
<feature type="domain" description="EGF-like" evidence="9">
    <location>
        <begin position="524"/>
        <end position="574"/>
    </location>
</feature>
<dbReference type="GO" id="GO:0006816">
    <property type="term" value="P:calcium ion transport"/>
    <property type="evidence" value="ECO:0007669"/>
    <property type="project" value="TreeGrafter"/>
</dbReference>
<comment type="caution">
    <text evidence="10">The sequence shown here is derived from an EMBL/GenBank/DDBJ whole genome shotgun (WGS) entry which is preliminary data.</text>
</comment>
<organism evidence="10 11">
    <name type="scientific">Cymbomonas tetramitiformis</name>
    <dbReference type="NCBI Taxonomy" id="36881"/>
    <lineage>
        <taxon>Eukaryota</taxon>
        <taxon>Viridiplantae</taxon>
        <taxon>Chlorophyta</taxon>
        <taxon>Pyramimonadophyceae</taxon>
        <taxon>Pyramimonadales</taxon>
        <taxon>Pyramimonadaceae</taxon>
        <taxon>Cymbomonas</taxon>
    </lineage>
</organism>
<feature type="domain" description="EGF-like calcium-binding" evidence="8">
    <location>
        <begin position="920"/>
        <end position="968"/>
    </location>
</feature>
<gene>
    <name evidence="10" type="ORF">CYMTET_19689</name>
</gene>